<evidence type="ECO:0000313" key="2">
    <source>
        <dbReference type="Proteomes" id="UP000320390"/>
    </source>
</evidence>
<protein>
    <submittedName>
        <fullName evidence="1">Uncharacterized protein</fullName>
    </submittedName>
</protein>
<keyword evidence="2" id="KW-1185">Reference proteome</keyword>
<dbReference type="Proteomes" id="UP000320390">
    <property type="component" value="Chromosome"/>
</dbReference>
<gene>
    <name evidence="1" type="ORF">Poly30_17750</name>
</gene>
<reference evidence="1 2" key="1">
    <citation type="submission" date="2019-02" db="EMBL/GenBank/DDBJ databases">
        <title>Deep-cultivation of Planctomycetes and their phenomic and genomic characterization uncovers novel biology.</title>
        <authorList>
            <person name="Wiegand S."/>
            <person name="Jogler M."/>
            <person name="Boedeker C."/>
            <person name="Pinto D."/>
            <person name="Vollmers J."/>
            <person name="Rivas-Marin E."/>
            <person name="Kohn T."/>
            <person name="Peeters S.H."/>
            <person name="Heuer A."/>
            <person name="Rast P."/>
            <person name="Oberbeckmann S."/>
            <person name="Bunk B."/>
            <person name="Jeske O."/>
            <person name="Meyerdierks A."/>
            <person name="Storesund J.E."/>
            <person name="Kallscheuer N."/>
            <person name="Luecker S."/>
            <person name="Lage O.M."/>
            <person name="Pohl T."/>
            <person name="Merkel B.J."/>
            <person name="Hornburger P."/>
            <person name="Mueller R.-W."/>
            <person name="Bruemmer F."/>
            <person name="Labrenz M."/>
            <person name="Spormann A.M."/>
            <person name="Op den Camp H."/>
            <person name="Overmann J."/>
            <person name="Amann R."/>
            <person name="Jetten M.S.M."/>
            <person name="Mascher T."/>
            <person name="Medema M.H."/>
            <person name="Devos D.P."/>
            <person name="Kaster A.-K."/>
            <person name="Ovreas L."/>
            <person name="Rohde M."/>
            <person name="Galperin M.Y."/>
            <person name="Jogler C."/>
        </authorList>
    </citation>
    <scope>NUCLEOTIDE SEQUENCE [LARGE SCALE GENOMIC DNA]</scope>
    <source>
        <strain evidence="1 2">Poly30</strain>
    </source>
</reference>
<dbReference type="AlphaFoldDB" id="A0A518EQ96"/>
<accession>A0A518EQ96</accession>
<proteinExistence type="predicted"/>
<evidence type="ECO:0000313" key="1">
    <source>
        <dbReference type="EMBL" id="QDV06267.1"/>
    </source>
</evidence>
<sequence length="257" mass="28099">MDFLLECIGFSPAIGEEDLVDIVRTRGEAAAWRGDPADHRTLSLGSGLELRADRAPDRSFWTLTPHFKVPHRLRLAVTSIVRQPDSPFDALLSGWASPPIGPAEDDEPGGAYRLSTWITDARRLGSRVSPGHVLAVSVAGFAVHVERVIANEEVEPASILDRPAGAYIRPLGSPDEPGGCCDVSLRIREIRRIQNELTSEPVEIAICDAPDRPLLLFLSPWQLHCDGHPPPQPGMRIEGTFMFTGRIAGGLPKRRSK</sequence>
<name>A0A518EQ96_9BACT</name>
<dbReference type="EMBL" id="CP036434">
    <property type="protein sequence ID" value="QDV06267.1"/>
    <property type="molecule type" value="Genomic_DNA"/>
</dbReference>
<dbReference type="RefSeq" id="WP_145196298.1">
    <property type="nucleotide sequence ID" value="NZ_CP036434.1"/>
</dbReference>
<organism evidence="1 2">
    <name type="scientific">Saltatorellus ferox</name>
    <dbReference type="NCBI Taxonomy" id="2528018"/>
    <lineage>
        <taxon>Bacteria</taxon>
        <taxon>Pseudomonadati</taxon>
        <taxon>Planctomycetota</taxon>
        <taxon>Planctomycetia</taxon>
        <taxon>Planctomycetia incertae sedis</taxon>
        <taxon>Saltatorellus</taxon>
    </lineage>
</organism>